<evidence type="ECO:0000313" key="2">
    <source>
        <dbReference type="EMBL" id="KAK2562349.1"/>
    </source>
</evidence>
<dbReference type="GO" id="GO:0005774">
    <property type="term" value="C:vacuolar membrane"/>
    <property type="evidence" value="ECO:0007669"/>
    <property type="project" value="TreeGrafter"/>
</dbReference>
<name>A0AAD9QJ96_ACRCE</name>
<keyword evidence="3" id="KW-1185">Reference proteome</keyword>
<dbReference type="PANTHER" id="PTHR16130:SF2">
    <property type="entry name" value="LYSOSOMAL COBALAMIN TRANSPORT ESCORT PROTEIN LMBD1"/>
    <property type="match status" value="1"/>
</dbReference>
<dbReference type="InterPro" id="IPR050854">
    <property type="entry name" value="LMBD1_LysCbl_Transport"/>
</dbReference>
<proteinExistence type="predicted"/>
<protein>
    <submittedName>
        <fullName evidence="2">Lysosomal cobalamin transporter</fullName>
    </submittedName>
</protein>
<evidence type="ECO:0000256" key="1">
    <source>
        <dbReference type="SAM" id="Phobius"/>
    </source>
</evidence>
<evidence type="ECO:0000313" key="3">
    <source>
        <dbReference type="Proteomes" id="UP001249851"/>
    </source>
</evidence>
<gene>
    <name evidence="2" type="ORF">P5673_014630</name>
</gene>
<dbReference type="PANTHER" id="PTHR16130">
    <property type="entry name" value="LYSOSOMAL COBALAMIN TRANSPORTER-RELATED"/>
    <property type="match status" value="1"/>
</dbReference>
<dbReference type="Proteomes" id="UP001249851">
    <property type="component" value="Unassembled WGS sequence"/>
</dbReference>
<keyword evidence="1" id="KW-0812">Transmembrane</keyword>
<keyword evidence="1" id="KW-1133">Transmembrane helix</keyword>
<accession>A0AAD9QJ96</accession>
<organism evidence="2 3">
    <name type="scientific">Acropora cervicornis</name>
    <name type="common">Staghorn coral</name>
    <dbReference type="NCBI Taxonomy" id="6130"/>
    <lineage>
        <taxon>Eukaryota</taxon>
        <taxon>Metazoa</taxon>
        <taxon>Cnidaria</taxon>
        <taxon>Anthozoa</taxon>
        <taxon>Hexacorallia</taxon>
        <taxon>Scleractinia</taxon>
        <taxon>Astrocoeniina</taxon>
        <taxon>Acroporidae</taxon>
        <taxon>Acropora</taxon>
    </lineage>
</organism>
<reference evidence="2" key="1">
    <citation type="journal article" date="2023" name="G3 (Bethesda)">
        <title>Whole genome assembly and annotation of the endangered Caribbean coral Acropora cervicornis.</title>
        <authorList>
            <person name="Selwyn J.D."/>
            <person name="Vollmer S.V."/>
        </authorList>
    </citation>
    <scope>NUCLEOTIDE SEQUENCE</scope>
    <source>
        <strain evidence="2">K2</strain>
    </source>
</reference>
<comment type="caution">
    <text evidence="2">The sequence shown here is derived from an EMBL/GenBank/DDBJ whole genome shotgun (WGS) entry which is preliminary data.</text>
</comment>
<sequence>MAIPHEVLAYGWIPFTVVVVLIFFFSWFYIRFYQDHSQTEVSSTLTAIFALTVTLLTTALYLT</sequence>
<feature type="transmembrane region" description="Helical" evidence="1">
    <location>
        <begin position="7"/>
        <end position="30"/>
    </location>
</feature>
<reference evidence="2" key="2">
    <citation type="journal article" date="2023" name="Science">
        <title>Genomic signatures of disease resistance in endangered staghorn corals.</title>
        <authorList>
            <person name="Vollmer S.V."/>
            <person name="Selwyn J.D."/>
            <person name="Despard B.A."/>
            <person name="Roesel C.L."/>
        </authorList>
    </citation>
    <scope>NUCLEOTIDE SEQUENCE</scope>
    <source>
        <strain evidence="2">K2</strain>
    </source>
</reference>
<feature type="transmembrane region" description="Helical" evidence="1">
    <location>
        <begin position="42"/>
        <end position="62"/>
    </location>
</feature>
<dbReference type="EMBL" id="JARQWQ010000029">
    <property type="protein sequence ID" value="KAK2562349.1"/>
    <property type="molecule type" value="Genomic_DNA"/>
</dbReference>
<dbReference type="GO" id="GO:0072665">
    <property type="term" value="P:protein localization to vacuole"/>
    <property type="evidence" value="ECO:0007669"/>
    <property type="project" value="TreeGrafter"/>
</dbReference>
<keyword evidence="1" id="KW-0472">Membrane</keyword>
<dbReference type="AlphaFoldDB" id="A0AAD9QJ96"/>